<evidence type="ECO:0000256" key="12">
    <source>
        <dbReference type="RuleBase" id="RU003322"/>
    </source>
</evidence>
<keyword evidence="6 12" id="KW-0067">ATP-binding</keyword>
<comment type="function">
    <text evidence="1">Acts as a chaperone.</text>
</comment>
<dbReference type="PRINTS" id="PR00301">
    <property type="entry name" value="HEATSHOCK70"/>
</dbReference>
<keyword evidence="5 12" id="KW-0547">Nucleotide-binding</keyword>
<dbReference type="PANTHER" id="PTHR19375">
    <property type="entry name" value="HEAT SHOCK PROTEIN 70KDA"/>
    <property type="match status" value="1"/>
</dbReference>
<keyword evidence="7" id="KW-0346">Stress response</keyword>
<evidence type="ECO:0000256" key="5">
    <source>
        <dbReference type="ARBA" id="ARBA00022741"/>
    </source>
</evidence>
<reference evidence="14" key="1">
    <citation type="submission" date="2017-08" db="EMBL/GenBank/DDBJ databases">
        <authorList>
            <person name="Varghese N."/>
            <person name="Submissions S."/>
        </authorList>
    </citation>
    <scope>NUCLEOTIDE SEQUENCE [LARGE SCALE GENOMIC DNA]</scope>
    <source>
        <strain evidence="14">JC23</strain>
    </source>
</reference>
<dbReference type="RefSeq" id="WP_097148678.1">
    <property type="nucleotide sequence ID" value="NZ_OBQC01000003.1"/>
</dbReference>
<keyword evidence="14" id="KW-1185">Reference proteome</keyword>
<keyword evidence="8" id="KW-0143">Chaperone</keyword>
<evidence type="ECO:0000313" key="13">
    <source>
        <dbReference type="EMBL" id="SOC37087.1"/>
    </source>
</evidence>
<name>A0A285U5X6_9BACL</name>
<dbReference type="FunFam" id="3.30.420.40:FF:000028">
    <property type="entry name" value="heat shock 70 kDa protein-like"/>
    <property type="match status" value="1"/>
</dbReference>
<dbReference type="PROSITE" id="PS00297">
    <property type="entry name" value="HSP70_1"/>
    <property type="match status" value="1"/>
</dbReference>
<proteinExistence type="inferred from homology"/>
<dbReference type="OrthoDB" id="9766019at2"/>
<dbReference type="AlphaFoldDB" id="A0A285U5X6"/>
<dbReference type="EMBL" id="OBQC01000003">
    <property type="protein sequence ID" value="SOC37087.1"/>
    <property type="molecule type" value="Genomic_DNA"/>
</dbReference>
<evidence type="ECO:0000313" key="14">
    <source>
        <dbReference type="Proteomes" id="UP000219252"/>
    </source>
</evidence>
<comment type="similarity">
    <text evidence="2 12">Belongs to the heat shock protein 70 family.</text>
</comment>
<protein>
    <recommendedName>
        <fullName evidence="3">Chaperone protein DnaK</fullName>
    </recommendedName>
    <alternativeName>
        <fullName evidence="4">Chaperone protein dnaK</fullName>
    </alternativeName>
    <alternativeName>
        <fullName evidence="11">HSP70</fullName>
    </alternativeName>
    <alternativeName>
        <fullName evidence="10">Heat shock 70 kDa protein</fullName>
    </alternativeName>
    <alternativeName>
        <fullName evidence="9">Heat shock protein 70</fullName>
    </alternativeName>
</protein>
<evidence type="ECO:0000256" key="2">
    <source>
        <dbReference type="ARBA" id="ARBA00007381"/>
    </source>
</evidence>
<dbReference type="InterPro" id="IPR018181">
    <property type="entry name" value="Heat_shock_70_CS"/>
</dbReference>
<evidence type="ECO:0000256" key="7">
    <source>
        <dbReference type="ARBA" id="ARBA00023016"/>
    </source>
</evidence>
<sequence length="581" mass="65480">MHQIKMKYIGIDLGTTNSTISIAYKSSNGNDIFSKTLGVTQVDETGVNMSSSHNILPSVVYYDEYETPFVGMYAKKMMSISPKQVLSKVKRFIGKEGKWTLTNGQSFTPQEVSGIVLSVLRREAENYFMGEEVDSAVITVPASFDLLQQNATKEAAQIAGFDLSKIRLIPEPRAAILDFINEEQKKAPDFRLIDVTTPKNIMVFDIGGGTCDVTIHNVSVKENHVIRIKDLSISQYTELGGIDFDNLIAQAITVKVLQMTGVTPKDFKELYSVEIKEEILEFAERAKKVISNSIRTKSVGMKFEESIGKFKEVQDRYVFTQLTGKLSLNQPVTITREEIDEAIRPLLFDASNSKKNIEQPIKNAFETSVIPISKDDIDCILLVGGMSYYPTIRERIFEMFDQRIIPVTPVDPLESISRGAAVYHLWKETDNQSDDDGDLIYPQNVFIKVKTGTPETLVKYGQQLPYKSPLIKNKFFVGGGKFGDEYTNDMILELFTAIDPESPKTKTLGKAYIQFKEPVRVGTPLTFEVNVDIERNVTVKAWLTEDESQMVKVTLGEPEISEKEQAKIKEQIEKMNQRLKQ</sequence>
<dbReference type="Pfam" id="PF00012">
    <property type="entry name" value="HSP70"/>
    <property type="match status" value="2"/>
</dbReference>
<dbReference type="InterPro" id="IPR043129">
    <property type="entry name" value="ATPase_NBD"/>
</dbReference>
<accession>A0A285U5X6</accession>
<organism evidence="13 14">
    <name type="scientific">Ureibacillus acetophenoni</name>
    <dbReference type="NCBI Taxonomy" id="614649"/>
    <lineage>
        <taxon>Bacteria</taxon>
        <taxon>Bacillati</taxon>
        <taxon>Bacillota</taxon>
        <taxon>Bacilli</taxon>
        <taxon>Bacillales</taxon>
        <taxon>Caryophanaceae</taxon>
        <taxon>Ureibacillus</taxon>
    </lineage>
</organism>
<evidence type="ECO:0000256" key="10">
    <source>
        <dbReference type="ARBA" id="ARBA00030945"/>
    </source>
</evidence>
<evidence type="ECO:0000256" key="9">
    <source>
        <dbReference type="ARBA" id="ARBA00030019"/>
    </source>
</evidence>
<dbReference type="Proteomes" id="UP000219252">
    <property type="component" value="Unassembled WGS sequence"/>
</dbReference>
<evidence type="ECO:0000256" key="3">
    <source>
        <dbReference type="ARBA" id="ARBA00014415"/>
    </source>
</evidence>
<evidence type="ECO:0000256" key="8">
    <source>
        <dbReference type="ARBA" id="ARBA00023186"/>
    </source>
</evidence>
<evidence type="ECO:0000256" key="6">
    <source>
        <dbReference type="ARBA" id="ARBA00022840"/>
    </source>
</evidence>
<dbReference type="Gene3D" id="3.90.640.10">
    <property type="entry name" value="Actin, Chain A, domain 4"/>
    <property type="match status" value="1"/>
</dbReference>
<evidence type="ECO:0000256" key="1">
    <source>
        <dbReference type="ARBA" id="ARBA00002290"/>
    </source>
</evidence>
<evidence type="ECO:0000256" key="4">
    <source>
        <dbReference type="ARBA" id="ARBA00017249"/>
    </source>
</evidence>
<dbReference type="GO" id="GO:0005524">
    <property type="term" value="F:ATP binding"/>
    <property type="evidence" value="ECO:0007669"/>
    <property type="project" value="UniProtKB-KW"/>
</dbReference>
<dbReference type="InterPro" id="IPR013126">
    <property type="entry name" value="Hsp_70_fam"/>
</dbReference>
<evidence type="ECO:0000256" key="11">
    <source>
        <dbReference type="ARBA" id="ARBA00033103"/>
    </source>
</evidence>
<dbReference type="Gene3D" id="3.30.420.40">
    <property type="match status" value="2"/>
</dbReference>
<dbReference type="SUPFAM" id="SSF53067">
    <property type="entry name" value="Actin-like ATPase domain"/>
    <property type="match status" value="2"/>
</dbReference>
<dbReference type="GO" id="GO:0140662">
    <property type="term" value="F:ATP-dependent protein folding chaperone"/>
    <property type="evidence" value="ECO:0007669"/>
    <property type="project" value="InterPro"/>
</dbReference>
<gene>
    <name evidence="13" type="ORF">SAMN05877842_10318</name>
</gene>